<feature type="region of interest" description="Disordered" evidence="1">
    <location>
        <begin position="360"/>
        <end position="388"/>
    </location>
</feature>
<dbReference type="AlphaFoldDB" id="A0A0D0E811"/>
<reference evidence="2 3" key="1">
    <citation type="submission" date="2014-04" db="EMBL/GenBank/DDBJ databases">
        <authorList>
            <consortium name="DOE Joint Genome Institute"/>
            <person name="Kuo A."/>
            <person name="Kohler A."/>
            <person name="Jargeat P."/>
            <person name="Nagy L.G."/>
            <person name="Floudas D."/>
            <person name="Copeland A."/>
            <person name="Barry K.W."/>
            <person name="Cichocki N."/>
            <person name="Veneault-Fourrey C."/>
            <person name="LaButti K."/>
            <person name="Lindquist E.A."/>
            <person name="Lipzen A."/>
            <person name="Lundell T."/>
            <person name="Morin E."/>
            <person name="Murat C."/>
            <person name="Sun H."/>
            <person name="Tunlid A."/>
            <person name="Henrissat B."/>
            <person name="Grigoriev I.V."/>
            <person name="Hibbett D.S."/>
            <person name="Martin F."/>
            <person name="Nordberg H.P."/>
            <person name="Cantor M.N."/>
            <person name="Hua S.X."/>
        </authorList>
    </citation>
    <scope>NUCLEOTIDE SEQUENCE [LARGE SCALE GENOMIC DNA]</scope>
    <source>
        <strain evidence="2 3">Ve08.2h10</strain>
    </source>
</reference>
<dbReference type="Proteomes" id="UP000054538">
    <property type="component" value="Unassembled WGS sequence"/>
</dbReference>
<feature type="region of interest" description="Disordered" evidence="1">
    <location>
        <begin position="1"/>
        <end position="26"/>
    </location>
</feature>
<protein>
    <submittedName>
        <fullName evidence="2">Uncharacterized protein</fullName>
    </submittedName>
</protein>
<dbReference type="EMBL" id="KN825102">
    <property type="protein sequence ID" value="KIK94495.1"/>
    <property type="molecule type" value="Genomic_DNA"/>
</dbReference>
<accession>A0A0D0E811</accession>
<reference evidence="3" key="2">
    <citation type="submission" date="2015-01" db="EMBL/GenBank/DDBJ databases">
        <title>Evolutionary Origins and Diversification of the Mycorrhizal Mutualists.</title>
        <authorList>
            <consortium name="DOE Joint Genome Institute"/>
            <consortium name="Mycorrhizal Genomics Consortium"/>
            <person name="Kohler A."/>
            <person name="Kuo A."/>
            <person name="Nagy L.G."/>
            <person name="Floudas D."/>
            <person name="Copeland A."/>
            <person name="Barry K.W."/>
            <person name="Cichocki N."/>
            <person name="Veneault-Fourrey C."/>
            <person name="LaButti K."/>
            <person name="Lindquist E.A."/>
            <person name="Lipzen A."/>
            <person name="Lundell T."/>
            <person name="Morin E."/>
            <person name="Murat C."/>
            <person name="Riley R."/>
            <person name="Ohm R."/>
            <person name="Sun H."/>
            <person name="Tunlid A."/>
            <person name="Henrissat B."/>
            <person name="Grigoriev I.V."/>
            <person name="Hibbett D.S."/>
            <person name="Martin F."/>
        </authorList>
    </citation>
    <scope>NUCLEOTIDE SEQUENCE [LARGE SCALE GENOMIC DNA]</scope>
    <source>
        <strain evidence="3">Ve08.2h10</strain>
    </source>
</reference>
<feature type="compositionally biased region" description="Polar residues" evidence="1">
    <location>
        <begin position="375"/>
        <end position="386"/>
    </location>
</feature>
<proteinExistence type="predicted"/>
<name>A0A0D0E811_9AGAM</name>
<evidence type="ECO:0000313" key="2">
    <source>
        <dbReference type="EMBL" id="KIK94495.1"/>
    </source>
</evidence>
<evidence type="ECO:0000256" key="1">
    <source>
        <dbReference type="SAM" id="MobiDB-lite"/>
    </source>
</evidence>
<gene>
    <name evidence="2" type="ORF">PAXRUDRAFT_827931</name>
</gene>
<feature type="region of interest" description="Disordered" evidence="1">
    <location>
        <begin position="142"/>
        <end position="210"/>
    </location>
</feature>
<keyword evidence="3" id="KW-1185">Reference proteome</keyword>
<organism evidence="2 3">
    <name type="scientific">Paxillus rubicundulus Ve08.2h10</name>
    <dbReference type="NCBI Taxonomy" id="930991"/>
    <lineage>
        <taxon>Eukaryota</taxon>
        <taxon>Fungi</taxon>
        <taxon>Dikarya</taxon>
        <taxon>Basidiomycota</taxon>
        <taxon>Agaricomycotina</taxon>
        <taxon>Agaricomycetes</taxon>
        <taxon>Agaricomycetidae</taxon>
        <taxon>Boletales</taxon>
        <taxon>Paxilineae</taxon>
        <taxon>Paxillaceae</taxon>
        <taxon>Paxillus</taxon>
    </lineage>
</organism>
<sequence length="469" mass="51976">MAQNHTPPVTVLAVPALEPESTEEREVDELLDSEEVAGDDRSLAHDPATIQEFQRLWRKTWPSQVVDEWVRNQTEPCIECRKRFLRCETKSGAVRCIPCARARRGPCSRWRAFQLHQIGVTLKLSPAVTEVLAQQPQFSNSKILPKMTRKTLSKHTPALPSSMPSSMRFLQRTSRIRRSRSPQVASAPAADDSEVDDKPQTAAQSASRASAHLRIKLPAPSCHFGRWSQEVGGSDLEEEHRSSIASRSAGDLPQSPPRTPGEPVSLDLPWSPDGGVAQSISMALPEPSYEPPPAITPSELPTQSPPGNSAAERNGHSPRSAGRSLHQADITARDAEISSLRRELAAREREIASLRQQMQTLNGVPNPPPQRLVGPSSQGTPISENESSTRRYLALQYIARTLKGARESNTSEEREALLVRAEHHLARLANLEMEGIWKSDVDADEMFASLARDNWDDRSSARKRRRMEG</sequence>
<feature type="region of interest" description="Disordered" evidence="1">
    <location>
        <begin position="233"/>
        <end position="332"/>
    </location>
</feature>
<evidence type="ECO:0000313" key="3">
    <source>
        <dbReference type="Proteomes" id="UP000054538"/>
    </source>
</evidence>
<dbReference type="OrthoDB" id="2678395at2759"/>
<dbReference type="InParanoid" id="A0A0D0E811"/>
<dbReference type="HOGENOM" id="CLU_559185_0_0_1"/>